<dbReference type="Pfam" id="PF13242">
    <property type="entry name" value="Hydrolase_like"/>
    <property type="match status" value="1"/>
</dbReference>
<dbReference type="AlphaFoldDB" id="A0A1L5YAZ6"/>
<reference evidence="3 4" key="2">
    <citation type="submission" date="2019-06" db="EMBL/GenBank/DDBJ databases">
        <title>A hidden player of endosymbiotic evolution: DNA virus triggered massive gene transfer.</title>
        <authorList>
            <person name="Matsuo M."/>
            <person name="Katahata A."/>
            <person name="Tachikawa M."/>
            <person name="Minakuchi Y."/>
            <person name="Noguchi H."/>
            <person name="Toyoda A."/>
            <person name="Fujiyama A."/>
            <person name="Suzuki Y."/>
            <person name="Satoh S."/>
            <person name="Nakayama T."/>
            <person name="Kamikawa R."/>
            <person name="Nomura M."/>
            <person name="Inagaki Y."/>
            <person name="Ishida K."/>
            <person name="Obokata J."/>
        </authorList>
    </citation>
    <scope>NUCLEOTIDE SEQUENCE [LARGE SCALE GENOMIC DNA]</scope>
    <source>
        <strain evidence="3 4">MYN1</strain>
    </source>
</reference>
<dbReference type="SUPFAM" id="SSF56784">
    <property type="entry name" value="HAD-like"/>
    <property type="match status" value="1"/>
</dbReference>
<dbReference type="NCBIfam" id="TIGR01668">
    <property type="entry name" value="YqeG_hyp_ppase"/>
    <property type="match status" value="1"/>
</dbReference>
<dbReference type="Proteomes" id="UP000503178">
    <property type="component" value="Chromatophore Pltd"/>
</dbReference>
<dbReference type="EMBL" id="KX897545">
    <property type="protein sequence ID" value="APP87872.1"/>
    <property type="molecule type" value="Genomic_DNA"/>
</dbReference>
<evidence type="ECO:0000313" key="2">
    <source>
        <dbReference type="EMBL" id="AQX44639.1"/>
    </source>
</evidence>
<geneLocation type="plastid" evidence="1"/>
<sequence>MTLRSLLQPDWNLRKTLPELPIEELHKRHLKVLILDVDCTLIPHSESRLPYVMESWLKDAQDHFAIHLFSNNPSNYRIGKLGKELGVSFTTSASKPSSKILNKVILEMNLPYQKIALIGDRLFADILTGNQLGLFTILVKPITINRQRDSYQRLHRIEHQLSYWIGA</sequence>
<evidence type="ECO:0000313" key="4">
    <source>
        <dbReference type="Proteomes" id="UP000503178"/>
    </source>
</evidence>
<gene>
    <name evidence="3" type="primary">MYN1_Chr_33</name>
    <name evidence="1" type="ORF">PCKR_067</name>
    <name evidence="2" type="ORF">PFK_067</name>
    <name evidence="3" type="ORF">PMYN1_Chma33</name>
</gene>
<evidence type="ECO:0000313" key="1">
    <source>
        <dbReference type="EMBL" id="APP87872.1"/>
    </source>
</evidence>
<dbReference type="GO" id="GO:0008962">
    <property type="term" value="F:phosphatidylglycerophosphatase activity"/>
    <property type="evidence" value="ECO:0007669"/>
    <property type="project" value="InterPro"/>
</dbReference>
<accession>A0A1L5YAZ6</accession>
<keyword evidence="1" id="KW-0934">Plastid</keyword>
<reference evidence="1" key="1">
    <citation type="journal article" date="2017" name="Protist">
        <title>Diversity of the Photosynthetic Paulinella Species, with the Description of Paulinella micropora sp. nov. and the Chromatophore Genome Sequence for strain KR01.</title>
        <authorList>
            <person name="Lhee D."/>
            <person name="Yang E.C."/>
            <person name="Kim J.I."/>
            <person name="Nakayama T."/>
            <person name="Zuccarello G."/>
            <person name="Andersen R.A."/>
            <person name="Yoon H.S."/>
        </authorList>
    </citation>
    <scope>NUCLEOTIDE SEQUENCE</scope>
    <source>
        <strain evidence="2">FK01</strain>
        <strain evidence="1">KR01</strain>
    </source>
</reference>
<organism evidence="1">
    <name type="scientific">Paulinella micropora</name>
    <dbReference type="NCBI Taxonomy" id="1928728"/>
    <lineage>
        <taxon>Eukaryota</taxon>
        <taxon>Sar</taxon>
        <taxon>Rhizaria</taxon>
        <taxon>Cercozoa</taxon>
        <taxon>Imbricatea</taxon>
        <taxon>Silicofilosea</taxon>
        <taxon>Euglyphida</taxon>
        <taxon>Paulinellidae</taxon>
        <taxon>Paulinella</taxon>
    </lineage>
</organism>
<dbReference type="Gene3D" id="3.40.50.1000">
    <property type="entry name" value="HAD superfamily/HAD-like"/>
    <property type="match status" value="1"/>
</dbReference>
<name>A0A1L5YAZ6_9EUKA</name>
<proteinExistence type="predicted"/>
<keyword evidence="4" id="KW-1185">Reference proteome</keyword>
<dbReference type="InterPro" id="IPR023214">
    <property type="entry name" value="HAD_sf"/>
</dbReference>
<protein>
    <submittedName>
        <fullName evidence="1">HAD-superfamily phosphatase subfamily IIIA</fullName>
    </submittedName>
</protein>
<dbReference type="EMBL" id="LC490351">
    <property type="protein sequence ID" value="BBL85846.1"/>
    <property type="molecule type" value="Genomic_DNA"/>
</dbReference>
<evidence type="ECO:0000313" key="3">
    <source>
        <dbReference type="EMBL" id="BBL85846.1"/>
    </source>
</evidence>
<dbReference type="EMBL" id="KY124271">
    <property type="protein sequence ID" value="AQX44639.1"/>
    <property type="molecule type" value="Genomic_DNA"/>
</dbReference>
<dbReference type="InterPro" id="IPR010021">
    <property type="entry name" value="PGPP1/Gep4"/>
</dbReference>
<dbReference type="InterPro" id="IPR036412">
    <property type="entry name" value="HAD-like_sf"/>
</dbReference>